<evidence type="ECO:0000256" key="1">
    <source>
        <dbReference type="ARBA" id="ARBA00023002"/>
    </source>
</evidence>
<dbReference type="GO" id="GO:0016491">
    <property type="term" value="F:oxidoreductase activity"/>
    <property type="evidence" value="ECO:0007669"/>
    <property type="project" value="UniProtKB-KW"/>
</dbReference>
<dbReference type="AlphaFoldDB" id="A0A1N7G914"/>
<sequence length="105" mass="10830">MNVVSRFQAPPEAGARVSFDFEGTPVTAPAGASVAAALLAQSGAFTRQTASGAPRAPYCMMGVCFECLVEVDGRSNVQACLTPVREGMRVRRQIGLRGLAGEGAG</sequence>
<keyword evidence="3" id="KW-1185">Reference proteome</keyword>
<dbReference type="InterPro" id="IPR036010">
    <property type="entry name" value="2Fe-2S_ferredoxin-like_sf"/>
</dbReference>
<name>A0A1N7G914_9RHOB</name>
<gene>
    <name evidence="2" type="ORF">SAMN05421666_1793</name>
</gene>
<dbReference type="OrthoDB" id="573392at2"/>
<dbReference type="Pfam" id="PF13510">
    <property type="entry name" value="Fer2_4"/>
    <property type="match status" value="1"/>
</dbReference>
<organism evidence="2 3">
    <name type="scientific">Roseovarius nanhaiticus</name>
    <dbReference type="NCBI Taxonomy" id="573024"/>
    <lineage>
        <taxon>Bacteria</taxon>
        <taxon>Pseudomonadati</taxon>
        <taxon>Pseudomonadota</taxon>
        <taxon>Alphaproteobacteria</taxon>
        <taxon>Rhodobacterales</taxon>
        <taxon>Roseobacteraceae</taxon>
        <taxon>Roseovarius</taxon>
    </lineage>
</organism>
<protein>
    <submittedName>
        <fullName evidence="2">2Fe-2S iron-sulfur cluster binding domain-containing protein</fullName>
    </submittedName>
</protein>
<dbReference type="STRING" id="573024.SAMN05216208_0343"/>
<dbReference type="GO" id="GO:0051536">
    <property type="term" value="F:iron-sulfur cluster binding"/>
    <property type="evidence" value="ECO:0007669"/>
    <property type="project" value="InterPro"/>
</dbReference>
<dbReference type="InterPro" id="IPR042204">
    <property type="entry name" value="2Fe-2S-bd_N"/>
</dbReference>
<reference evidence="2 3" key="1">
    <citation type="submission" date="2017-01" db="EMBL/GenBank/DDBJ databases">
        <authorList>
            <person name="Mah S.A."/>
            <person name="Swanson W.J."/>
            <person name="Moy G.W."/>
            <person name="Vacquier V.D."/>
        </authorList>
    </citation>
    <scope>NUCLEOTIDE SEQUENCE [LARGE SCALE GENOMIC DNA]</scope>
    <source>
        <strain evidence="2 3">DSM 29590</strain>
    </source>
</reference>
<dbReference type="EMBL" id="FTNV01000001">
    <property type="protein sequence ID" value="SIS09061.1"/>
    <property type="molecule type" value="Genomic_DNA"/>
</dbReference>
<dbReference type="Gene3D" id="3.10.20.440">
    <property type="entry name" value="2Fe-2S iron-sulphur cluster binding domain, sarcosine oxidase, alpha subunit, N-terminal domain"/>
    <property type="match status" value="1"/>
</dbReference>
<dbReference type="Proteomes" id="UP000186019">
    <property type="component" value="Unassembled WGS sequence"/>
</dbReference>
<dbReference type="SUPFAM" id="SSF54292">
    <property type="entry name" value="2Fe-2S ferredoxin-like"/>
    <property type="match status" value="1"/>
</dbReference>
<keyword evidence="1" id="KW-0560">Oxidoreductase</keyword>
<evidence type="ECO:0000313" key="2">
    <source>
        <dbReference type="EMBL" id="SIS09061.1"/>
    </source>
</evidence>
<dbReference type="RefSeq" id="WP_076532770.1">
    <property type="nucleotide sequence ID" value="NZ_FOAC01000001.1"/>
</dbReference>
<evidence type="ECO:0000313" key="3">
    <source>
        <dbReference type="Proteomes" id="UP000186019"/>
    </source>
</evidence>
<proteinExistence type="predicted"/>
<accession>A0A1N7G914</accession>